<accession>A0A1G2MS43</accession>
<keyword evidence="1" id="KW-0812">Transmembrane</keyword>
<protein>
    <submittedName>
        <fullName evidence="2">Uncharacterized protein</fullName>
    </submittedName>
</protein>
<evidence type="ECO:0000313" key="2">
    <source>
        <dbReference type="EMBL" id="OHA26720.1"/>
    </source>
</evidence>
<comment type="caution">
    <text evidence="2">The sequence shown here is derived from an EMBL/GenBank/DDBJ whole genome shotgun (WGS) entry which is preliminary data.</text>
</comment>
<evidence type="ECO:0000256" key="1">
    <source>
        <dbReference type="SAM" id="Phobius"/>
    </source>
</evidence>
<feature type="transmembrane region" description="Helical" evidence="1">
    <location>
        <begin position="20"/>
        <end position="39"/>
    </location>
</feature>
<sequence>MDQMNQIPPTQPAAPKSAGPVVGIIIIIVVLVIGALYFWGDQLNKQTPQTQEIPIGALDQATTSLQ</sequence>
<keyword evidence="1" id="KW-0472">Membrane</keyword>
<evidence type="ECO:0000313" key="3">
    <source>
        <dbReference type="Proteomes" id="UP000177565"/>
    </source>
</evidence>
<name>A0A1G2MS43_9BACT</name>
<dbReference type="EMBL" id="MHRQ01000017">
    <property type="protein sequence ID" value="OHA26720.1"/>
    <property type="molecule type" value="Genomic_DNA"/>
</dbReference>
<dbReference type="AlphaFoldDB" id="A0A1G2MS43"/>
<organism evidence="2 3">
    <name type="scientific">Candidatus Taylorbacteria bacterium RIFCSPHIGHO2_02_FULL_46_13</name>
    <dbReference type="NCBI Taxonomy" id="1802312"/>
    <lineage>
        <taxon>Bacteria</taxon>
        <taxon>Candidatus Tayloriibacteriota</taxon>
    </lineage>
</organism>
<dbReference type="Proteomes" id="UP000177565">
    <property type="component" value="Unassembled WGS sequence"/>
</dbReference>
<gene>
    <name evidence="2" type="ORF">A3C06_00185</name>
</gene>
<proteinExistence type="predicted"/>
<keyword evidence="1" id="KW-1133">Transmembrane helix</keyword>
<reference evidence="2 3" key="1">
    <citation type="journal article" date="2016" name="Nat. Commun.">
        <title>Thousands of microbial genomes shed light on interconnected biogeochemical processes in an aquifer system.</title>
        <authorList>
            <person name="Anantharaman K."/>
            <person name="Brown C.T."/>
            <person name="Hug L.A."/>
            <person name="Sharon I."/>
            <person name="Castelle C.J."/>
            <person name="Probst A.J."/>
            <person name="Thomas B.C."/>
            <person name="Singh A."/>
            <person name="Wilkins M.J."/>
            <person name="Karaoz U."/>
            <person name="Brodie E.L."/>
            <person name="Williams K.H."/>
            <person name="Hubbard S.S."/>
            <person name="Banfield J.F."/>
        </authorList>
    </citation>
    <scope>NUCLEOTIDE SEQUENCE [LARGE SCALE GENOMIC DNA]</scope>
</reference>